<accession>A0A7S1XU39</accession>
<name>A0A7S1XU39_9STRA</name>
<feature type="compositionally biased region" description="Low complexity" evidence="1">
    <location>
        <begin position="179"/>
        <end position="189"/>
    </location>
</feature>
<organism evidence="3">
    <name type="scientific">Phaeomonas parva</name>
    <dbReference type="NCBI Taxonomy" id="124430"/>
    <lineage>
        <taxon>Eukaryota</taxon>
        <taxon>Sar</taxon>
        <taxon>Stramenopiles</taxon>
        <taxon>Ochrophyta</taxon>
        <taxon>Pinguiophyceae</taxon>
        <taxon>Pinguiochrysidales</taxon>
        <taxon>Pinguiochrysidaceae</taxon>
        <taxon>Phaeomonas</taxon>
    </lineage>
</organism>
<dbReference type="AlphaFoldDB" id="A0A7S1XU39"/>
<sequence length="289" mass="31221">MGAKQSAPRPGPNTVYIWIQRPSGKACHPTAPGESFDESQQRPPAALHAISTDLWHHIMCVIKRDIPLYKNESSAFKLWCSIALIVGVLYAAIVWPLLFIIMIIGIVCLCFSLRGQSRTNTDVDQRISNALSNIRMPHGCSIQFMAIHTERLGRRKPHRWVQVSWPDPAEDHEQGGGRPTATTATTATAAPVATTSGYSQVPVAEIVDGPASASSASICVVTDPPLGATRVAPVQAIPAESMVEVWLPRGVQPGETIEVLNHRHGLMNVVVPPGGPDMRIVMAPPPPPR</sequence>
<keyword evidence="2" id="KW-0812">Transmembrane</keyword>
<dbReference type="EMBL" id="HBGJ01032806">
    <property type="protein sequence ID" value="CAD9262367.1"/>
    <property type="molecule type" value="Transcribed_RNA"/>
</dbReference>
<proteinExistence type="predicted"/>
<feature type="region of interest" description="Disordered" evidence="1">
    <location>
        <begin position="165"/>
        <end position="189"/>
    </location>
</feature>
<gene>
    <name evidence="3" type="ORF">PPAR1163_LOCUS20748</name>
</gene>
<evidence type="ECO:0000256" key="1">
    <source>
        <dbReference type="SAM" id="MobiDB-lite"/>
    </source>
</evidence>
<feature type="transmembrane region" description="Helical" evidence="2">
    <location>
        <begin position="78"/>
        <end position="107"/>
    </location>
</feature>
<keyword evidence="2" id="KW-1133">Transmembrane helix</keyword>
<protein>
    <submittedName>
        <fullName evidence="3">Uncharacterized protein</fullName>
    </submittedName>
</protein>
<keyword evidence="2" id="KW-0472">Membrane</keyword>
<evidence type="ECO:0000256" key="2">
    <source>
        <dbReference type="SAM" id="Phobius"/>
    </source>
</evidence>
<reference evidence="3" key="1">
    <citation type="submission" date="2021-01" db="EMBL/GenBank/DDBJ databases">
        <authorList>
            <person name="Corre E."/>
            <person name="Pelletier E."/>
            <person name="Niang G."/>
            <person name="Scheremetjew M."/>
            <person name="Finn R."/>
            <person name="Kale V."/>
            <person name="Holt S."/>
            <person name="Cochrane G."/>
            <person name="Meng A."/>
            <person name="Brown T."/>
            <person name="Cohen L."/>
        </authorList>
    </citation>
    <scope>NUCLEOTIDE SEQUENCE</scope>
    <source>
        <strain evidence="3">CCMP2877</strain>
    </source>
</reference>
<evidence type="ECO:0000313" key="3">
    <source>
        <dbReference type="EMBL" id="CAD9262367.1"/>
    </source>
</evidence>